<evidence type="ECO:0000256" key="3">
    <source>
        <dbReference type="ARBA" id="ARBA00022989"/>
    </source>
</evidence>
<organism evidence="7 8">
    <name type="scientific">Roseovarius litoreus</name>
    <dbReference type="NCBI Taxonomy" id="1155722"/>
    <lineage>
        <taxon>Bacteria</taxon>
        <taxon>Pseudomonadati</taxon>
        <taxon>Pseudomonadota</taxon>
        <taxon>Alphaproteobacteria</taxon>
        <taxon>Rhodobacterales</taxon>
        <taxon>Roseobacteraceae</taxon>
        <taxon>Roseovarius</taxon>
    </lineage>
</organism>
<feature type="domain" description="Translocation and assembly module TamB C-terminal" evidence="6">
    <location>
        <begin position="901"/>
        <end position="1247"/>
    </location>
</feature>
<gene>
    <name evidence="7" type="ORF">SAMN05443432_102466</name>
</gene>
<dbReference type="PANTHER" id="PTHR36985">
    <property type="entry name" value="TRANSLOCATION AND ASSEMBLY MODULE SUBUNIT TAMB"/>
    <property type="match status" value="1"/>
</dbReference>
<proteinExistence type="predicted"/>
<keyword evidence="8" id="KW-1185">Reference proteome</keyword>
<protein>
    <submittedName>
        <fullName evidence="7">Autotransporter secretion inner membrane protein TamB</fullName>
    </submittedName>
</protein>
<dbReference type="GO" id="GO:0009306">
    <property type="term" value="P:protein secretion"/>
    <property type="evidence" value="ECO:0007669"/>
    <property type="project" value="InterPro"/>
</dbReference>
<dbReference type="GO" id="GO:0005886">
    <property type="term" value="C:plasma membrane"/>
    <property type="evidence" value="ECO:0007669"/>
    <property type="project" value="InterPro"/>
</dbReference>
<dbReference type="Pfam" id="PF04357">
    <property type="entry name" value="TamB"/>
    <property type="match status" value="1"/>
</dbReference>
<accession>A0A1M7D7X0</accession>
<dbReference type="EMBL" id="FRCB01000002">
    <property type="protein sequence ID" value="SHL75631.1"/>
    <property type="molecule type" value="Genomic_DNA"/>
</dbReference>
<name>A0A1M7D7X0_9RHOB</name>
<keyword evidence="2" id="KW-0812">Transmembrane</keyword>
<evidence type="ECO:0000256" key="4">
    <source>
        <dbReference type="ARBA" id="ARBA00023136"/>
    </source>
</evidence>
<evidence type="ECO:0000256" key="2">
    <source>
        <dbReference type="ARBA" id="ARBA00022692"/>
    </source>
</evidence>
<comment type="subcellular location">
    <subcellularLocation>
        <location evidence="1">Membrane</location>
        <topology evidence="1">Single-pass membrane protein</topology>
    </subcellularLocation>
</comment>
<feature type="signal peptide" evidence="5">
    <location>
        <begin position="1"/>
        <end position="23"/>
    </location>
</feature>
<evidence type="ECO:0000256" key="5">
    <source>
        <dbReference type="SAM" id="SignalP"/>
    </source>
</evidence>
<dbReference type="PANTHER" id="PTHR36985:SF1">
    <property type="entry name" value="TRANSLOCATION AND ASSEMBLY MODULE SUBUNIT TAMB"/>
    <property type="match status" value="1"/>
</dbReference>
<dbReference type="GO" id="GO:0097347">
    <property type="term" value="C:TAM protein secretion complex"/>
    <property type="evidence" value="ECO:0007669"/>
    <property type="project" value="TreeGrafter"/>
</dbReference>
<evidence type="ECO:0000313" key="8">
    <source>
        <dbReference type="Proteomes" id="UP000322545"/>
    </source>
</evidence>
<dbReference type="Proteomes" id="UP000322545">
    <property type="component" value="Unassembled WGS sequence"/>
</dbReference>
<dbReference type="RefSeq" id="WP_149778781.1">
    <property type="nucleotide sequence ID" value="NZ_FRCB01000002.1"/>
</dbReference>
<evidence type="ECO:0000256" key="1">
    <source>
        <dbReference type="ARBA" id="ARBA00004167"/>
    </source>
</evidence>
<sequence length="1247" mass="130369">MRSFWTILALILWAVVAAPGAFAQEDDRERGLLQGFIEDNLSDVGRDVRITGFRGALSSQASLEELTIADGEGVWLTLRDVTLDWTRSALLRGRLEVNRLTAAEIIMPRQPVPEGGLEPEDAVARPFALPELPVAVNIGQISIERVELGAPVLGEAVALSMQGAVSLDAGDGAADLEVTRLDGDGGLILNASYSNETRILAVDLDVTEGPGGIVAGLMNLPGRPALGLKLAGEAPLDDYEARLTLLRNEVPRLTGTLRLQGDPETGARRFEARLGGDVRPFFTPELQGFFGDRSQLRLIGQTRPEGGTVIEDVTLATERLHLKGALELDAAGWPVRVTLDGGLDAGGALLRLPVAGPPTRLRRADLSARYDAAEGQGWQASAVVEELQREGLRIGEARLEGRGQILRGAVRSLVAELDFGLRGFVDQSDAALSEAVGATPEGRLEMRWQEGAALEITRLDVSSGNAELRAVGELDGLGEGFPLRGRATLRAADLGRFAGLAGRDLAGRIDTTVQGQGTLLGGAFDLALEAETEALALDVARLDPVLAPQTRLRATARRDETGTVLDRLQIWNSALEADLSGRLDAQSGALDLAVALSEVGLVEPRLDGPARIEGGLGWTSGGALVLEDLRGSVAGAEVQATGRISPEDDSLPVDGRVSLTAPDLSRFARLVGRPIAGRIELSADGEGQIRGDTGRFDLSLDGRDLRSGIAELDRLIEGRLSAALKVRRQDARIVLDMLNVESGRVSLSSRGSQPGAPITVNGRLDDLALLAPGFSGPVEAAGQIILRDGTGRDIGVDLGLTGPGGTTAKLTGSIADLGQRLALKASGTLPLGLANAFIAPRSVSGTARYDLSIDGAAALSSVSGRIDLSDGQVSLPVLNSALDNLTGRITLSAASAGVELSAQGRGGGTVGVSGTVGLSAPYPADLGITLASVVHSDPDLYRTEVSGRLGLNGPLTGAAQLRGDLVLGQTEIRVPTSMAANVGLLPQIRHINPPAYVTETRRRAGLVAEQESDPGPGIGLDITISAPNRIFVRGRGLDAELGGRLRVQGTTTNVIPSGTFQLQRGRLDILGQRLTLTSGVIDLRGAFDPYLEFIAETDVEDMTVQVIIRGLASAPEIIFSSSPELPQEEVVSRLIFGRGIDDISPFQAAQLAAAVATLTGGLDGGLFSGVRNALGLSNLDVTSTADGATAFTAGAYISENVYSEVTADSAGNQKVDLNLDLSRSVTVRGSVGTDGDTGVGIFFERDY</sequence>
<evidence type="ECO:0000259" key="6">
    <source>
        <dbReference type="Pfam" id="PF04357"/>
    </source>
</evidence>
<reference evidence="7 8" key="1">
    <citation type="submission" date="2016-11" db="EMBL/GenBank/DDBJ databases">
        <authorList>
            <person name="Varghese N."/>
            <person name="Submissions S."/>
        </authorList>
    </citation>
    <scope>NUCLEOTIDE SEQUENCE [LARGE SCALE GENOMIC DNA]</scope>
    <source>
        <strain evidence="7 8">DSM 28249</strain>
    </source>
</reference>
<keyword evidence="4" id="KW-0472">Membrane</keyword>
<keyword evidence="3" id="KW-1133">Transmembrane helix</keyword>
<dbReference type="InterPro" id="IPR007452">
    <property type="entry name" value="TamB_C"/>
</dbReference>
<dbReference type="AlphaFoldDB" id="A0A1M7D7X0"/>
<feature type="chain" id="PRO_5012703375" evidence="5">
    <location>
        <begin position="24"/>
        <end position="1247"/>
    </location>
</feature>
<keyword evidence="5" id="KW-0732">Signal</keyword>
<evidence type="ECO:0000313" key="7">
    <source>
        <dbReference type="EMBL" id="SHL75631.1"/>
    </source>
</evidence>